<protein>
    <submittedName>
        <fullName evidence="3">Carboxylic ester hydrolase</fullName>
    </submittedName>
</protein>
<evidence type="ECO:0000313" key="4">
    <source>
        <dbReference type="Proteomes" id="UP000603352"/>
    </source>
</evidence>
<evidence type="ECO:0000256" key="1">
    <source>
        <dbReference type="ARBA" id="ARBA00022801"/>
    </source>
</evidence>
<keyword evidence="4" id="KW-1185">Reference proteome</keyword>
<dbReference type="Pfam" id="PF00135">
    <property type="entry name" value="COesterase"/>
    <property type="match status" value="1"/>
</dbReference>
<dbReference type="InterPro" id="IPR050654">
    <property type="entry name" value="AChE-related_enzymes"/>
</dbReference>
<evidence type="ECO:0000259" key="2">
    <source>
        <dbReference type="Pfam" id="PF00135"/>
    </source>
</evidence>
<dbReference type="InterPro" id="IPR002018">
    <property type="entry name" value="CarbesteraseB"/>
</dbReference>
<evidence type="ECO:0000313" key="3">
    <source>
        <dbReference type="EMBL" id="GGB59074.1"/>
    </source>
</evidence>
<reference evidence="4" key="1">
    <citation type="journal article" date="2019" name="Int. J. Syst. Evol. Microbiol.">
        <title>The Global Catalogue of Microorganisms (GCM) 10K type strain sequencing project: providing services to taxonomists for standard genome sequencing and annotation.</title>
        <authorList>
            <consortium name="The Broad Institute Genomics Platform"/>
            <consortium name="The Broad Institute Genome Sequencing Center for Infectious Disease"/>
            <person name="Wu L."/>
            <person name="Ma J."/>
        </authorList>
    </citation>
    <scope>NUCLEOTIDE SEQUENCE [LARGE SCALE GENOMIC DNA]</scope>
    <source>
        <strain evidence="4">CGMCC 1.10188</strain>
    </source>
</reference>
<dbReference type="EMBL" id="BMDZ01000082">
    <property type="protein sequence ID" value="GGB59074.1"/>
    <property type="molecule type" value="Genomic_DNA"/>
</dbReference>
<dbReference type="SUPFAM" id="SSF53474">
    <property type="entry name" value="alpha/beta-Hydrolases"/>
    <property type="match status" value="1"/>
</dbReference>
<comment type="caution">
    <text evidence="3">The sequence shown here is derived from an EMBL/GenBank/DDBJ whole genome shotgun (WGS) entry which is preliminary data.</text>
</comment>
<dbReference type="InterPro" id="IPR029058">
    <property type="entry name" value="AB_hydrolase_fold"/>
</dbReference>
<dbReference type="Gene3D" id="3.40.50.1820">
    <property type="entry name" value="alpha/beta hydrolase"/>
    <property type="match status" value="1"/>
</dbReference>
<dbReference type="PANTHER" id="PTHR43918:SF4">
    <property type="entry name" value="CARBOXYLIC ESTER HYDROLASE"/>
    <property type="match status" value="1"/>
</dbReference>
<accession>A0ABQ1J3D0</accession>
<sequence>MRIFRRLRYAMAPTGSRRFAVPEPVAPWDEPVDCTEDAVIPPQHPSRLENVMGAYPAPQDEDCLHLDIWSPITADGSTPVLVFLHGGAFMTGGGSMTCYDGAILARETGLIVITVSYRLGALGFLPVDGIAPANLALRDQIAAIGFIRRIAPGMGGDGDAITLIGQSAGAYTIALMLTMPDVRPLFARAVMMSAPLGLTLPRMADMAPMAGCFLSALGVAPGDRAAVCALPVARILAAQLDLVRAAAMTPGNIAPPFGPVIDDDLVIGDPVAIMRAGGAGAQDLMLGTTREEMAAFYVDNPALSGAAPQVVEAAFARRFGAGAADALTAAAAHRAPACPLALLGDLEGDLLFTAPTRDAARAHTDHGGRAYLYSFDWQSPRPDIGACHCLDLPFLFGTWDVMSGAPMLAGAAADEIAHLGHIFRMTIGAFARNGTPDRPGLPHWPAFGPAATTLHVDRKITVTCDVPMTTPA</sequence>
<gene>
    <name evidence="3" type="ORF">GCM10011505_44850</name>
</gene>
<feature type="domain" description="Carboxylesterase type B" evidence="2">
    <location>
        <begin position="2"/>
        <end position="452"/>
    </location>
</feature>
<dbReference type="GO" id="GO:0016787">
    <property type="term" value="F:hydrolase activity"/>
    <property type="evidence" value="ECO:0007669"/>
    <property type="project" value="UniProtKB-KW"/>
</dbReference>
<name>A0ABQ1J3D0_9PROT</name>
<dbReference type="PANTHER" id="PTHR43918">
    <property type="entry name" value="ACETYLCHOLINESTERASE"/>
    <property type="match status" value="1"/>
</dbReference>
<proteinExistence type="predicted"/>
<organism evidence="3 4">
    <name type="scientific">Tistrella bauzanensis</name>
    <dbReference type="NCBI Taxonomy" id="657419"/>
    <lineage>
        <taxon>Bacteria</taxon>
        <taxon>Pseudomonadati</taxon>
        <taxon>Pseudomonadota</taxon>
        <taxon>Alphaproteobacteria</taxon>
        <taxon>Geminicoccales</taxon>
        <taxon>Geminicoccaceae</taxon>
        <taxon>Tistrella</taxon>
    </lineage>
</organism>
<keyword evidence="1 3" id="KW-0378">Hydrolase</keyword>
<dbReference type="Proteomes" id="UP000603352">
    <property type="component" value="Unassembled WGS sequence"/>
</dbReference>